<keyword evidence="2" id="KW-1185">Reference proteome</keyword>
<dbReference type="Proteomes" id="UP000623681">
    <property type="component" value="Unassembled WGS sequence"/>
</dbReference>
<evidence type="ECO:0000313" key="1">
    <source>
        <dbReference type="EMBL" id="MBL4933147.1"/>
    </source>
</evidence>
<comment type="caution">
    <text evidence="1">The sequence shown here is derived from an EMBL/GenBank/DDBJ whole genome shotgun (WGS) entry which is preliminary data.</text>
</comment>
<dbReference type="RefSeq" id="WP_202768515.1">
    <property type="nucleotide sequence ID" value="NZ_JAESWA010000023.1"/>
</dbReference>
<gene>
    <name evidence="1" type="ORF">JK634_15135</name>
</gene>
<proteinExistence type="predicted"/>
<accession>A0A937K4Y2</accession>
<protein>
    <recommendedName>
        <fullName evidence="3">DUF11 domain-containing protein</fullName>
    </recommendedName>
</protein>
<sequence>MADEHKYLYITVVAETPRLGRVARVDELIRYIITLTNMSSARVRNVNLICTFDRMVVWNQENSTPGWEPQVGLLGAPYDILGMYYPAGDIFPWSSQTFIIAAQPVDVGRLSNTVAARGEVEVAESPDPIEVTSVPEIADVDLVEASTPDAVMRVYDENPGTISVNYRLWKSKLIKQRG</sequence>
<evidence type="ECO:0008006" key="3">
    <source>
        <dbReference type="Google" id="ProtNLM"/>
    </source>
</evidence>
<organism evidence="1 2">
    <name type="scientific">Clostridium paridis</name>
    <dbReference type="NCBI Taxonomy" id="2803863"/>
    <lineage>
        <taxon>Bacteria</taxon>
        <taxon>Bacillati</taxon>
        <taxon>Bacillota</taxon>
        <taxon>Clostridia</taxon>
        <taxon>Eubacteriales</taxon>
        <taxon>Clostridiaceae</taxon>
        <taxon>Clostridium</taxon>
    </lineage>
</organism>
<name>A0A937K4Y2_9CLOT</name>
<evidence type="ECO:0000313" key="2">
    <source>
        <dbReference type="Proteomes" id="UP000623681"/>
    </source>
</evidence>
<dbReference type="AlphaFoldDB" id="A0A937K4Y2"/>
<reference evidence="1" key="1">
    <citation type="submission" date="2021-01" db="EMBL/GenBank/DDBJ databases">
        <title>Genome public.</title>
        <authorList>
            <person name="Liu C."/>
            <person name="Sun Q."/>
        </authorList>
    </citation>
    <scope>NUCLEOTIDE SEQUENCE</scope>
    <source>
        <strain evidence="1">YIM B02565</strain>
    </source>
</reference>
<dbReference type="EMBL" id="JAESWA010000023">
    <property type="protein sequence ID" value="MBL4933147.1"/>
    <property type="molecule type" value="Genomic_DNA"/>
</dbReference>